<evidence type="ECO:0000313" key="1">
    <source>
        <dbReference type="EMBL" id="MBW4434333.1"/>
    </source>
</evidence>
<dbReference type="AlphaFoldDB" id="A0A9E3HBH0"/>
<protein>
    <submittedName>
        <fullName evidence="1">DUF3386 domain-containing protein</fullName>
    </submittedName>
</protein>
<name>A0A9E3HBH0_9NOST</name>
<dbReference type="Pfam" id="PF11866">
    <property type="entry name" value="DUF3386"/>
    <property type="match status" value="1"/>
</dbReference>
<evidence type="ECO:0000313" key="2">
    <source>
        <dbReference type="Proteomes" id="UP000813215"/>
    </source>
</evidence>
<accession>A0A9E3HBH0</accession>
<sequence length="261" mass="29625">MKKHSKHQIWQLGFSSTIVLVSLNSLGIQAIAQPTYDSHVLLSQNANSSTPNLSALEIFRQAYENRYTWNPQFPGYTAAVEFKYGQETHKGNIRVNSDMSVEVTGISNEQARQNVENSLRMMVVHRRRVPFEQEHNNKTFKLGATDNNGAVEIFEQGEKTEAKYKISNRQLIQVNRTLGNSAVTVDTLDTKNTPEGYLATHYRTTSRQLQTKQIVGEEESEDTYNKIGDYYLLQKQVLRAFQGGKVIDSAELNFSDIKLNS</sequence>
<reference evidence="1" key="2">
    <citation type="journal article" date="2022" name="Microbiol. Resour. Announc.">
        <title>Metagenome Sequencing to Explore Phylogenomics of Terrestrial Cyanobacteria.</title>
        <authorList>
            <person name="Ward R.D."/>
            <person name="Stajich J.E."/>
            <person name="Johansen J.R."/>
            <person name="Huntemann M."/>
            <person name="Clum A."/>
            <person name="Foster B."/>
            <person name="Foster B."/>
            <person name="Roux S."/>
            <person name="Palaniappan K."/>
            <person name="Varghese N."/>
            <person name="Mukherjee S."/>
            <person name="Reddy T.B.K."/>
            <person name="Daum C."/>
            <person name="Copeland A."/>
            <person name="Chen I.A."/>
            <person name="Ivanova N.N."/>
            <person name="Kyrpides N.C."/>
            <person name="Shapiro N."/>
            <person name="Eloe-Fadrosh E.A."/>
            <person name="Pietrasiak N."/>
        </authorList>
    </citation>
    <scope>NUCLEOTIDE SEQUENCE</scope>
    <source>
        <strain evidence="1">HA4357-MV3</strain>
    </source>
</reference>
<proteinExistence type="predicted"/>
<reference evidence="1" key="1">
    <citation type="submission" date="2021-05" db="EMBL/GenBank/DDBJ databases">
        <authorList>
            <person name="Pietrasiak N."/>
            <person name="Ward R."/>
            <person name="Stajich J.E."/>
            <person name="Kurbessoian T."/>
        </authorList>
    </citation>
    <scope>NUCLEOTIDE SEQUENCE</scope>
    <source>
        <strain evidence="1">HA4357-MV3</strain>
    </source>
</reference>
<organism evidence="1 2">
    <name type="scientific">Pelatocladus maniniholoensis HA4357-MV3</name>
    <dbReference type="NCBI Taxonomy" id="1117104"/>
    <lineage>
        <taxon>Bacteria</taxon>
        <taxon>Bacillati</taxon>
        <taxon>Cyanobacteriota</taxon>
        <taxon>Cyanophyceae</taxon>
        <taxon>Nostocales</taxon>
        <taxon>Nostocaceae</taxon>
        <taxon>Pelatocladus</taxon>
    </lineage>
</organism>
<gene>
    <name evidence="1" type="ORF">KME28_22110</name>
</gene>
<dbReference type="InterPro" id="IPR021809">
    <property type="entry name" value="DUF3386"/>
</dbReference>
<dbReference type="Proteomes" id="UP000813215">
    <property type="component" value="Unassembled WGS sequence"/>
</dbReference>
<comment type="caution">
    <text evidence="1">The sequence shown here is derived from an EMBL/GenBank/DDBJ whole genome shotgun (WGS) entry which is preliminary data.</text>
</comment>
<dbReference type="EMBL" id="JAHHHW010000127">
    <property type="protein sequence ID" value="MBW4434333.1"/>
    <property type="molecule type" value="Genomic_DNA"/>
</dbReference>